<name>B7P4J0_IXOSC</name>
<evidence type="ECO:0000313" key="3">
    <source>
        <dbReference type="Proteomes" id="UP000001555"/>
    </source>
</evidence>
<dbReference type="InParanoid" id="B7P4J0"/>
<keyword evidence="3" id="KW-1185">Reference proteome</keyword>
<dbReference type="EMBL" id="ABJB010127397">
    <property type="status" value="NOT_ANNOTATED_CDS"/>
    <property type="molecule type" value="Genomic_DNA"/>
</dbReference>
<dbReference type="Proteomes" id="UP000001555">
    <property type="component" value="Unassembled WGS sequence"/>
</dbReference>
<protein>
    <submittedName>
        <fullName evidence="1 2">Uncharacterized protein</fullName>
    </submittedName>
</protein>
<dbReference type="PaxDb" id="6945-B7P4J0"/>
<reference evidence="2" key="2">
    <citation type="submission" date="2020-05" db="UniProtKB">
        <authorList>
            <consortium name="EnsemblMetazoa"/>
        </authorList>
    </citation>
    <scope>IDENTIFICATION</scope>
    <source>
        <strain evidence="2">wikel</strain>
    </source>
</reference>
<organism>
    <name type="scientific">Ixodes scapularis</name>
    <name type="common">Black-legged tick</name>
    <name type="synonym">Deer tick</name>
    <dbReference type="NCBI Taxonomy" id="6945"/>
    <lineage>
        <taxon>Eukaryota</taxon>
        <taxon>Metazoa</taxon>
        <taxon>Ecdysozoa</taxon>
        <taxon>Arthropoda</taxon>
        <taxon>Chelicerata</taxon>
        <taxon>Arachnida</taxon>
        <taxon>Acari</taxon>
        <taxon>Parasitiformes</taxon>
        <taxon>Ixodida</taxon>
        <taxon>Ixodoidea</taxon>
        <taxon>Ixodidae</taxon>
        <taxon>Ixodinae</taxon>
        <taxon>Ixodes</taxon>
    </lineage>
</organism>
<accession>B7P4J0</accession>
<dbReference type="VEuPathDB" id="VectorBase:ISCI000592"/>
<dbReference type="EMBL" id="DS635766">
    <property type="protein sequence ID" value="EEC01512.1"/>
    <property type="molecule type" value="Genomic_DNA"/>
</dbReference>
<evidence type="ECO:0000313" key="1">
    <source>
        <dbReference type="EMBL" id="EEC01512.1"/>
    </source>
</evidence>
<evidence type="ECO:0000313" key="2">
    <source>
        <dbReference type="EnsemblMetazoa" id="ISCW000592-PA"/>
    </source>
</evidence>
<dbReference type="HOGENOM" id="CLU_2592407_0_0_1"/>
<dbReference type="EnsemblMetazoa" id="ISCW000592-RA">
    <property type="protein sequence ID" value="ISCW000592-PA"/>
    <property type="gene ID" value="ISCW000592"/>
</dbReference>
<dbReference type="AlphaFoldDB" id="B7P4J0"/>
<sequence>MRLLGTSAVWAEGGMPFAAPYSNGYENPGVFPAAVDLERPAEYGRGHEVLEVSGIGSSLLVDQREVRPWRIFMDHRWSGH</sequence>
<dbReference type="VEuPathDB" id="VectorBase:ISCW000592"/>
<gene>
    <name evidence="1" type="ORF">IscW_ISCW000592</name>
</gene>
<proteinExistence type="predicted"/>
<reference evidence="1 3" key="1">
    <citation type="submission" date="2008-03" db="EMBL/GenBank/DDBJ databases">
        <title>Annotation of Ixodes scapularis.</title>
        <authorList>
            <consortium name="Ixodes scapularis Genome Project Consortium"/>
            <person name="Caler E."/>
            <person name="Hannick L.I."/>
            <person name="Bidwell S."/>
            <person name="Joardar V."/>
            <person name="Thiagarajan M."/>
            <person name="Amedeo P."/>
            <person name="Galinsky K.J."/>
            <person name="Schobel S."/>
            <person name="Inman J."/>
            <person name="Hostetler J."/>
            <person name="Miller J."/>
            <person name="Hammond M."/>
            <person name="Megy K."/>
            <person name="Lawson D."/>
            <person name="Kodira C."/>
            <person name="Sutton G."/>
            <person name="Meyer J."/>
            <person name="Hill C.A."/>
            <person name="Birren B."/>
            <person name="Nene V."/>
            <person name="Collins F."/>
            <person name="Alarcon-Chaidez F."/>
            <person name="Wikel S."/>
            <person name="Strausberg R."/>
        </authorList>
    </citation>
    <scope>NUCLEOTIDE SEQUENCE [LARGE SCALE GENOMIC DNA]</scope>
    <source>
        <strain evidence="3">Wikel</strain>
        <strain evidence="1">Wikel colony</strain>
    </source>
</reference>